<proteinExistence type="predicted"/>
<dbReference type="Proteomes" id="UP001597264">
    <property type="component" value="Unassembled WGS sequence"/>
</dbReference>
<keyword evidence="3" id="KW-1185">Reference proteome</keyword>
<dbReference type="SMART" id="SM00507">
    <property type="entry name" value="HNHc"/>
    <property type="match status" value="1"/>
</dbReference>
<dbReference type="GO" id="GO:0004519">
    <property type="term" value="F:endonuclease activity"/>
    <property type="evidence" value="ECO:0007669"/>
    <property type="project" value="UniProtKB-KW"/>
</dbReference>
<evidence type="ECO:0000313" key="2">
    <source>
        <dbReference type="EMBL" id="MFD1216381.1"/>
    </source>
</evidence>
<dbReference type="InterPro" id="IPR003615">
    <property type="entry name" value="HNH_nuc"/>
</dbReference>
<sequence length="160" mass="18186">MINKLSEKRVIAFMKWLSAQGAEMLPTTNEYEVLRFKCQLGTGVIYKNSRGKHSVSGPLVTEALTAYFAGESWRGKAQPTKRGKIGRRKERLLKRDGDECFFCGEKLGEDMTVEHLMPVNQKGPDRIENMVLAHQKCNSLAGSMPLIEKVKLREKMRGWI</sequence>
<feature type="domain" description="HNH nuclease" evidence="1">
    <location>
        <begin position="87"/>
        <end position="139"/>
    </location>
</feature>
<keyword evidence="2" id="KW-0378">Hydrolase</keyword>
<evidence type="ECO:0000313" key="3">
    <source>
        <dbReference type="Proteomes" id="UP001597264"/>
    </source>
</evidence>
<evidence type="ECO:0000259" key="1">
    <source>
        <dbReference type="SMART" id="SM00507"/>
    </source>
</evidence>
<dbReference type="Gene3D" id="1.10.30.50">
    <property type="match status" value="1"/>
</dbReference>
<organism evidence="2 3">
    <name type="scientific">Microbulbifer celer</name>
    <dbReference type="NCBI Taxonomy" id="435905"/>
    <lineage>
        <taxon>Bacteria</taxon>
        <taxon>Pseudomonadati</taxon>
        <taxon>Pseudomonadota</taxon>
        <taxon>Gammaproteobacteria</taxon>
        <taxon>Cellvibrionales</taxon>
        <taxon>Microbulbiferaceae</taxon>
        <taxon>Microbulbifer</taxon>
    </lineage>
</organism>
<gene>
    <name evidence="2" type="ORF">ACFQ2X_07220</name>
</gene>
<dbReference type="RefSeq" id="WP_230438480.1">
    <property type="nucleotide sequence ID" value="NZ_CP087715.1"/>
</dbReference>
<dbReference type="CDD" id="cd00085">
    <property type="entry name" value="HNHc"/>
    <property type="match status" value="1"/>
</dbReference>
<dbReference type="InterPro" id="IPR002711">
    <property type="entry name" value="HNH"/>
</dbReference>
<dbReference type="EMBL" id="JBHTLR010000007">
    <property type="protein sequence ID" value="MFD1216381.1"/>
    <property type="molecule type" value="Genomic_DNA"/>
</dbReference>
<keyword evidence="2" id="KW-0255">Endonuclease</keyword>
<dbReference type="Pfam" id="PF01844">
    <property type="entry name" value="HNH"/>
    <property type="match status" value="1"/>
</dbReference>
<reference evidence="3" key="1">
    <citation type="journal article" date="2019" name="Int. J. Syst. Evol. Microbiol.">
        <title>The Global Catalogue of Microorganisms (GCM) 10K type strain sequencing project: providing services to taxonomists for standard genome sequencing and annotation.</title>
        <authorList>
            <consortium name="The Broad Institute Genomics Platform"/>
            <consortium name="The Broad Institute Genome Sequencing Center for Infectious Disease"/>
            <person name="Wu L."/>
            <person name="Ma J."/>
        </authorList>
    </citation>
    <scope>NUCLEOTIDE SEQUENCE [LARGE SCALE GENOMIC DNA]</scope>
    <source>
        <strain evidence="3">CCUG 54356</strain>
    </source>
</reference>
<accession>A0ABW3U7L7</accession>
<comment type="caution">
    <text evidence="2">The sequence shown here is derived from an EMBL/GenBank/DDBJ whole genome shotgun (WGS) entry which is preliminary data.</text>
</comment>
<keyword evidence="2" id="KW-0540">Nuclease</keyword>
<name>A0ABW3U7L7_9GAMM</name>
<protein>
    <submittedName>
        <fullName evidence="2">HNH endonuclease</fullName>
    </submittedName>
</protein>